<gene>
    <name evidence="1" type="ORF">M9Y10_030889</name>
</gene>
<proteinExistence type="predicted"/>
<evidence type="ECO:0000313" key="2">
    <source>
        <dbReference type="Proteomes" id="UP001470230"/>
    </source>
</evidence>
<dbReference type="Proteomes" id="UP001470230">
    <property type="component" value="Unassembled WGS sequence"/>
</dbReference>
<reference evidence="1 2" key="1">
    <citation type="submission" date="2024-04" db="EMBL/GenBank/DDBJ databases">
        <title>Tritrichomonas musculus Genome.</title>
        <authorList>
            <person name="Alves-Ferreira E."/>
            <person name="Grigg M."/>
            <person name="Lorenzi H."/>
            <person name="Galac M."/>
        </authorList>
    </citation>
    <scope>NUCLEOTIDE SEQUENCE [LARGE SCALE GENOMIC DNA]</scope>
    <source>
        <strain evidence="1 2">EAF2021</strain>
    </source>
</reference>
<accession>A0ABR2H423</accession>
<dbReference type="EMBL" id="JAPFFF010000047">
    <property type="protein sequence ID" value="KAK8840332.1"/>
    <property type="molecule type" value="Genomic_DNA"/>
</dbReference>
<protein>
    <submittedName>
        <fullName evidence="1">Uncharacterized protein</fullName>
    </submittedName>
</protein>
<name>A0ABR2H423_9EUKA</name>
<sequence>MKNTCCSCLCGNIQIRGNLCEQNKFHNFKQVEQQQKSKKKALFSFQPHTIEIHITVKEKASNFCNTCSDMRCLNCGTIFHFLSIKGNPYFERIQFPIKFPSQMILIPKKNHENISLDHCLQNSSKNRTENSFNEINHDFCSLNSNIINQNYDADGDFEIMFSNKFDPFVGSYETKLDESIFSKNNLYIKPNSYYQ</sequence>
<keyword evidence="2" id="KW-1185">Reference proteome</keyword>
<evidence type="ECO:0000313" key="1">
    <source>
        <dbReference type="EMBL" id="KAK8840332.1"/>
    </source>
</evidence>
<comment type="caution">
    <text evidence="1">The sequence shown here is derived from an EMBL/GenBank/DDBJ whole genome shotgun (WGS) entry which is preliminary data.</text>
</comment>
<organism evidence="1 2">
    <name type="scientific">Tritrichomonas musculus</name>
    <dbReference type="NCBI Taxonomy" id="1915356"/>
    <lineage>
        <taxon>Eukaryota</taxon>
        <taxon>Metamonada</taxon>
        <taxon>Parabasalia</taxon>
        <taxon>Tritrichomonadida</taxon>
        <taxon>Tritrichomonadidae</taxon>
        <taxon>Tritrichomonas</taxon>
    </lineage>
</organism>